<dbReference type="Gene3D" id="3.10.110.10">
    <property type="entry name" value="Ubiquitin Conjugating Enzyme"/>
    <property type="match status" value="1"/>
</dbReference>
<organism evidence="9 10">
    <name type="scientific">Mesorhabditis belari</name>
    <dbReference type="NCBI Taxonomy" id="2138241"/>
    <lineage>
        <taxon>Eukaryota</taxon>
        <taxon>Metazoa</taxon>
        <taxon>Ecdysozoa</taxon>
        <taxon>Nematoda</taxon>
        <taxon>Chromadorea</taxon>
        <taxon>Rhabditida</taxon>
        <taxon>Rhabditina</taxon>
        <taxon>Rhabditomorpha</taxon>
        <taxon>Rhabditoidea</taxon>
        <taxon>Rhabditidae</taxon>
        <taxon>Mesorhabditinae</taxon>
        <taxon>Mesorhabditis</taxon>
    </lineage>
</organism>
<dbReference type="FunFam" id="3.10.110.10:FF:000018">
    <property type="entry name" value="Ubiquitin-conjugating enzyme E2 G1"/>
    <property type="match status" value="1"/>
</dbReference>
<dbReference type="GO" id="GO:0061631">
    <property type="term" value="F:ubiquitin conjugating enzyme activity"/>
    <property type="evidence" value="ECO:0007669"/>
    <property type="project" value="UniProtKB-EC"/>
</dbReference>
<accession>A0A915H184</accession>
<feature type="domain" description="UBC core" evidence="8">
    <location>
        <begin position="5"/>
        <end position="165"/>
    </location>
</feature>
<evidence type="ECO:0000256" key="2">
    <source>
        <dbReference type="ARBA" id="ARBA00022679"/>
    </source>
</evidence>
<dbReference type="Pfam" id="PF00179">
    <property type="entry name" value="UQ_con"/>
    <property type="match status" value="1"/>
</dbReference>
<evidence type="ECO:0000256" key="4">
    <source>
        <dbReference type="ARBA" id="ARBA00022786"/>
    </source>
</evidence>
<dbReference type="InterPro" id="IPR000608">
    <property type="entry name" value="UBC"/>
</dbReference>
<dbReference type="WBParaSite" id="MBELARI_LOCUS10951">
    <property type="protein sequence ID" value="MBELARI_LOCUS10951"/>
    <property type="gene ID" value="MBELARI_LOCUS10951"/>
</dbReference>
<dbReference type="InterPro" id="IPR023313">
    <property type="entry name" value="UBQ-conjugating_AS"/>
</dbReference>
<sequence>MAEPQSSLLLKKQLADLKRFPVEGFSAGLASEEDIYKWEVLVIGPPDTYYEGGFFKALLEFPKDYPQRPPKMRFVSEMWHPNIGPDGHVCISILHEPGDDRFGYEKPEERWLPVHTVETILLSVISMLTDPNFESPANVDAAKMQRESLAEFKKRVARCVRLSQEEL</sequence>
<keyword evidence="4 7" id="KW-0833">Ubl conjugation pathway</keyword>
<keyword evidence="9" id="KW-1185">Reference proteome</keyword>
<name>A0A915H184_9BILA</name>
<dbReference type="PROSITE" id="PS00183">
    <property type="entry name" value="UBC_1"/>
    <property type="match status" value="1"/>
</dbReference>
<dbReference type="AlphaFoldDB" id="A0A915H184"/>
<evidence type="ECO:0000259" key="8">
    <source>
        <dbReference type="PROSITE" id="PS50127"/>
    </source>
</evidence>
<evidence type="ECO:0000256" key="6">
    <source>
        <dbReference type="ARBA" id="ARBA00053162"/>
    </source>
</evidence>
<protein>
    <recommendedName>
        <fullName evidence="1">E2 ubiquitin-conjugating enzyme</fullName>
        <ecNumber evidence="1">2.3.2.23</ecNumber>
    </recommendedName>
</protein>
<dbReference type="PROSITE" id="PS50127">
    <property type="entry name" value="UBC_2"/>
    <property type="match status" value="1"/>
</dbReference>
<dbReference type="GO" id="GO:0032446">
    <property type="term" value="P:protein modification by small protein conjugation"/>
    <property type="evidence" value="ECO:0007669"/>
    <property type="project" value="UniProtKB-ARBA"/>
</dbReference>
<evidence type="ECO:0000256" key="7">
    <source>
        <dbReference type="RuleBase" id="RU362109"/>
    </source>
</evidence>
<dbReference type="InterPro" id="IPR050113">
    <property type="entry name" value="Ub_conjugating_enzyme"/>
</dbReference>
<dbReference type="SMART" id="SM00212">
    <property type="entry name" value="UBCc"/>
    <property type="match status" value="1"/>
</dbReference>
<dbReference type="GO" id="GO:0005524">
    <property type="term" value="F:ATP binding"/>
    <property type="evidence" value="ECO:0007669"/>
    <property type="project" value="UniProtKB-UniRule"/>
</dbReference>
<dbReference type="OrthoDB" id="19692at2759"/>
<keyword evidence="5 7" id="KW-0067">ATP-binding</keyword>
<keyword evidence="2" id="KW-0808">Transferase</keyword>
<proteinExistence type="inferred from homology"/>
<evidence type="ECO:0000313" key="9">
    <source>
        <dbReference type="Proteomes" id="UP000887575"/>
    </source>
</evidence>
<dbReference type="PANTHER" id="PTHR24067">
    <property type="entry name" value="UBIQUITIN-CONJUGATING ENZYME E2"/>
    <property type="match status" value="1"/>
</dbReference>
<evidence type="ECO:0000313" key="10">
    <source>
        <dbReference type="WBParaSite" id="MBELARI_LOCUS10951"/>
    </source>
</evidence>
<evidence type="ECO:0000256" key="1">
    <source>
        <dbReference type="ARBA" id="ARBA00012486"/>
    </source>
</evidence>
<dbReference type="CDD" id="cd23795">
    <property type="entry name" value="UBCc_UBE2G1"/>
    <property type="match status" value="1"/>
</dbReference>
<evidence type="ECO:0000256" key="5">
    <source>
        <dbReference type="ARBA" id="ARBA00022840"/>
    </source>
</evidence>
<dbReference type="EC" id="2.3.2.23" evidence="1"/>
<comment type="similarity">
    <text evidence="7">Belongs to the ubiquitin-conjugating enzyme family.</text>
</comment>
<evidence type="ECO:0000256" key="3">
    <source>
        <dbReference type="ARBA" id="ARBA00022741"/>
    </source>
</evidence>
<dbReference type="InterPro" id="IPR016135">
    <property type="entry name" value="UBQ-conjugating_enzyme/RWD"/>
</dbReference>
<reference evidence="10" key="1">
    <citation type="submission" date="2024-02" db="UniProtKB">
        <authorList>
            <consortium name="WormBaseParasite"/>
        </authorList>
    </citation>
    <scope>IDENTIFICATION</scope>
</reference>
<comment type="function">
    <text evidence="6">Accepts ubiquitin from the E1 complex and catalyzes its covalent attachment to other proteins. In vitro catalyzes 'Lys-48'-, as well as 'Lys-63'-linked polyubiquitination. May be involved in degradation of muscle-specific proteins. Mediates polyubiquitination of CYP3A4.</text>
</comment>
<dbReference type="SUPFAM" id="SSF54495">
    <property type="entry name" value="UBC-like"/>
    <property type="match status" value="1"/>
</dbReference>
<keyword evidence="3 7" id="KW-0547">Nucleotide-binding</keyword>
<dbReference type="Proteomes" id="UP000887575">
    <property type="component" value="Unassembled WGS sequence"/>
</dbReference>